<evidence type="ECO:0000313" key="1">
    <source>
        <dbReference type="EMBL" id="KAG1902950.1"/>
    </source>
</evidence>
<keyword evidence="2" id="KW-1185">Reference proteome</keyword>
<organism evidence="1 2">
    <name type="scientific">Suillus fuscotomentosus</name>
    <dbReference type="NCBI Taxonomy" id="1912939"/>
    <lineage>
        <taxon>Eukaryota</taxon>
        <taxon>Fungi</taxon>
        <taxon>Dikarya</taxon>
        <taxon>Basidiomycota</taxon>
        <taxon>Agaricomycotina</taxon>
        <taxon>Agaricomycetes</taxon>
        <taxon>Agaricomycetidae</taxon>
        <taxon>Boletales</taxon>
        <taxon>Suillineae</taxon>
        <taxon>Suillaceae</taxon>
        <taxon>Suillus</taxon>
    </lineage>
</organism>
<reference evidence="1" key="1">
    <citation type="journal article" date="2020" name="New Phytol.">
        <title>Comparative genomics reveals dynamic genome evolution in host specialist ectomycorrhizal fungi.</title>
        <authorList>
            <person name="Lofgren L.A."/>
            <person name="Nguyen N.H."/>
            <person name="Vilgalys R."/>
            <person name="Ruytinx J."/>
            <person name="Liao H.L."/>
            <person name="Branco S."/>
            <person name="Kuo A."/>
            <person name="LaButti K."/>
            <person name="Lipzen A."/>
            <person name="Andreopoulos W."/>
            <person name="Pangilinan J."/>
            <person name="Riley R."/>
            <person name="Hundley H."/>
            <person name="Na H."/>
            <person name="Barry K."/>
            <person name="Grigoriev I.V."/>
            <person name="Stajich J.E."/>
            <person name="Kennedy P.G."/>
        </authorList>
    </citation>
    <scope>NUCLEOTIDE SEQUENCE</scope>
    <source>
        <strain evidence="1">FC203</strain>
    </source>
</reference>
<name>A0AAD4EAY6_9AGAM</name>
<dbReference type="EMBL" id="JABBWK010000015">
    <property type="protein sequence ID" value="KAG1902950.1"/>
    <property type="molecule type" value="Genomic_DNA"/>
</dbReference>
<dbReference type="Pfam" id="PF00067">
    <property type="entry name" value="p450"/>
    <property type="match status" value="1"/>
</dbReference>
<dbReference type="GO" id="GO:0020037">
    <property type="term" value="F:heme binding"/>
    <property type="evidence" value="ECO:0007669"/>
    <property type="project" value="InterPro"/>
</dbReference>
<accession>A0AAD4EAY6</accession>
<dbReference type="GO" id="GO:0005506">
    <property type="term" value="F:iron ion binding"/>
    <property type="evidence" value="ECO:0007669"/>
    <property type="project" value="InterPro"/>
</dbReference>
<dbReference type="InterPro" id="IPR036396">
    <property type="entry name" value="Cyt_P450_sf"/>
</dbReference>
<proteinExistence type="predicted"/>
<comment type="caution">
    <text evidence="1">The sequence shown here is derived from an EMBL/GenBank/DDBJ whole genome shotgun (WGS) entry which is preliminary data.</text>
</comment>
<dbReference type="AlphaFoldDB" id="A0AAD4EAY6"/>
<gene>
    <name evidence="1" type="ORF">F5891DRAFT_1186091</name>
</gene>
<dbReference type="GO" id="GO:0004497">
    <property type="term" value="F:monooxygenase activity"/>
    <property type="evidence" value="ECO:0007669"/>
    <property type="project" value="InterPro"/>
</dbReference>
<dbReference type="SUPFAM" id="SSF48264">
    <property type="entry name" value="Cytochrome P450"/>
    <property type="match status" value="1"/>
</dbReference>
<dbReference type="GeneID" id="64660941"/>
<dbReference type="Gene3D" id="1.10.630.10">
    <property type="entry name" value="Cytochrome P450"/>
    <property type="match status" value="1"/>
</dbReference>
<sequence>MFAGSDMTSLALTWTFLLLAKHPDLQTRLHTELLLFLHGHMFLDNSKKEANVHSL</sequence>
<evidence type="ECO:0000313" key="2">
    <source>
        <dbReference type="Proteomes" id="UP001195769"/>
    </source>
</evidence>
<dbReference type="RefSeq" id="XP_041228525.1">
    <property type="nucleotide sequence ID" value="XM_041366643.1"/>
</dbReference>
<evidence type="ECO:0008006" key="3">
    <source>
        <dbReference type="Google" id="ProtNLM"/>
    </source>
</evidence>
<protein>
    <recommendedName>
        <fullName evidence="3">Cytochrome P450</fullName>
    </recommendedName>
</protein>
<dbReference type="GO" id="GO:0016705">
    <property type="term" value="F:oxidoreductase activity, acting on paired donors, with incorporation or reduction of molecular oxygen"/>
    <property type="evidence" value="ECO:0007669"/>
    <property type="project" value="InterPro"/>
</dbReference>
<dbReference type="InterPro" id="IPR001128">
    <property type="entry name" value="Cyt_P450"/>
</dbReference>
<dbReference type="Proteomes" id="UP001195769">
    <property type="component" value="Unassembled WGS sequence"/>
</dbReference>